<dbReference type="InterPro" id="IPR009519">
    <property type="entry name" value="FDV_Vp7-2"/>
</dbReference>
<sequence>MNYTLSDHYTSMYRSAPLEFDPHDPEINLVNQEFDEDDYTDLDVNLLSDDLSCLNLIATRIKNAPEYTAEIFDSFDVPLPFAELLDQEIGEEWCDTSNFMDLRIVEDENDFEFVSSHITRHLLIVLNSNPNVLWTSTCLLAKLSLIQHVNNFDVINYWEAMNRRWELITDELKMGFVFRAFNLKSNQFEVVTKLLSDSLFCPGISVIGKLSMIPMLTVHSIPEYLDHWFRTDDFSSDNFLSFIRFGEITVPKWKKVVVQFYLRQVFSRVRTKVLIANTDVDYWYSLFMRTLIFKSMLRTKTLIKKILNS</sequence>
<dbReference type="EMBL" id="KM921679">
    <property type="protein sequence ID" value="AKG94400.1"/>
    <property type="molecule type" value="Genomic_RNA"/>
</dbReference>
<organismHost>
    <name type="scientific">Avena sativa</name>
    <name type="common">Oat</name>
    <dbReference type="NCBI Taxonomy" id="4498"/>
</organismHost>
<reference evidence="1 2" key="1">
    <citation type="submission" date="2014-10" db="EMBL/GenBank/DDBJ databases">
        <title>Complete genome sequence of Rice black streaked dwarf virus isolated from maize in Jiangsu of China.</title>
        <authorList>
            <person name="Wang Z."/>
            <person name="Wang D."/>
            <person name="Yuan X."/>
        </authorList>
    </citation>
    <scope>NUCLEOTIDE SEQUENCE [LARGE SCALE GENOMIC DNA]</scope>
    <source>
        <strain evidence="1">JS</strain>
    </source>
</reference>
<evidence type="ECO:0000313" key="2">
    <source>
        <dbReference type="Proteomes" id="UP000097109"/>
    </source>
</evidence>
<organismHost>
    <name type="scientific">Zea mays</name>
    <name type="common">Maize</name>
    <dbReference type="NCBI Taxonomy" id="4577"/>
</organismHost>
<organismHost>
    <name type="scientific">Hordeum vulgare</name>
    <name type="common">Barley</name>
    <dbReference type="NCBI Taxonomy" id="4513"/>
</organismHost>
<proteinExistence type="predicted"/>
<organismHost>
    <name type="scientific">Triticum aestivum</name>
    <name type="common">Wheat</name>
    <dbReference type="NCBI Taxonomy" id="4565"/>
</organismHost>
<organismHost>
    <name type="scientific">Oryza sativa</name>
    <name type="common">Rice</name>
    <dbReference type="NCBI Taxonomy" id="4530"/>
</organismHost>
<protein>
    <submittedName>
        <fullName evidence="1">Nonstructural protein</fullName>
    </submittedName>
</protein>
<evidence type="ECO:0000313" key="1">
    <source>
        <dbReference type="EMBL" id="AKG94400.1"/>
    </source>
</evidence>
<accession>A0A0F7DD38</accession>
<name>A0A0F7DD38_RBSDV</name>
<organism evidence="1 2">
    <name type="scientific">Rice black streaked dwarf virus</name>
    <name type="common">RBSDV</name>
    <dbReference type="NCBI Taxonomy" id="10990"/>
    <lineage>
        <taxon>Viruses</taxon>
        <taxon>Riboviria</taxon>
        <taxon>Orthornavirae</taxon>
        <taxon>Duplornaviricota</taxon>
        <taxon>Resentoviricetes</taxon>
        <taxon>Reovirales</taxon>
        <taxon>Spinareoviridae</taxon>
        <taxon>Fijivirus</taxon>
        <taxon>Fijivirus alporyzae</taxon>
    </lineage>
</organism>
<dbReference type="Pfam" id="PF06599">
    <property type="entry name" value="DUF1139"/>
    <property type="match status" value="1"/>
</dbReference>
<dbReference type="Proteomes" id="UP000097109">
    <property type="component" value="Genome"/>
</dbReference>